<gene>
    <name evidence="2" type="ORF">C4886_14010</name>
</gene>
<proteinExistence type="predicted"/>
<dbReference type="EMBL" id="PSQG01000021">
    <property type="protein sequence ID" value="RCH42550.1"/>
    <property type="molecule type" value="Genomic_DNA"/>
</dbReference>
<evidence type="ECO:0000313" key="3">
    <source>
        <dbReference type="Proteomes" id="UP000253208"/>
    </source>
</evidence>
<dbReference type="Pfam" id="PF04991">
    <property type="entry name" value="LicD"/>
    <property type="match status" value="1"/>
</dbReference>
<dbReference type="AlphaFoldDB" id="A0A367FVR0"/>
<dbReference type="PANTHER" id="PTHR43404:SF2">
    <property type="entry name" value="LIPOPOLYSACCHARIDE CHOLINEPHOSPHOTRANSFERASE LICD"/>
    <property type="match status" value="1"/>
</dbReference>
<dbReference type="InterPro" id="IPR007074">
    <property type="entry name" value="LicD/FKTN/FKRP_NTP_transf"/>
</dbReference>
<reference evidence="2 3" key="1">
    <citation type="submission" date="2018-02" db="EMBL/GenBank/DDBJ databases">
        <title>Complete genome sequencing of Faecalibacterium prausnitzii strains isolated from the human gut.</title>
        <authorList>
            <person name="Fitzgerald B.C."/>
            <person name="Shkoporov A.N."/>
            <person name="Ross P.R."/>
            <person name="Hill C."/>
        </authorList>
    </citation>
    <scope>NUCLEOTIDE SEQUENCE [LARGE SCALE GENOMIC DNA]</scope>
    <source>
        <strain evidence="2 3">APC942/31-1</strain>
    </source>
</reference>
<protein>
    <submittedName>
        <fullName evidence="2">LicD family protein</fullName>
    </submittedName>
</protein>
<evidence type="ECO:0000259" key="1">
    <source>
        <dbReference type="Pfam" id="PF04991"/>
    </source>
</evidence>
<dbReference type="GO" id="GO:0009100">
    <property type="term" value="P:glycoprotein metabolic process"/>
    <property type="evidence" value="ECO:0007669"/>
    <property type="project" value="UniProtKB-ARBA"/>
</dbReference>
<dbReference type="RefSeq" id="WP_114002593.1">
    <property type="nucleotide sequence ID" value="NZ_PSQG01000021.1"/>
</dbReference>
<name>A0A367FVR0_9FIRM</name>
<organism evidence="2 3">
    <name type="scientific">Blautia obeum</name>
    <dbReference type="NCBI Taxonomy" id="40520"/>
    <lineage>
        <taxon>Bacteria</taxon>
        <taxon>Bacillati</taxon>
        <taxon>Bacillota</taxon>
        <taxon>Clostridia</taxon>
        <taxon>Lachnospirales</taxon>
        <taxon>Lachnospiraceae</taxon>
        <taxon>Blautia</taxon>
    </lineage>
</organism>
<accession>A0A367FVR0</accession>
<dbReference type="Proteomes" id="UP000253208">
    <property type="component" value="Unassembled WGS sequence"/>
</dbReference>
<dbReference type="PANTHER" id="PTHR43404">
    <property type="entry name" value="LIPOPOLYSACCHARIDE CHOLINEPHOSPHOTRANSFERASE LICD"/>
    <property type="match status" value="1"/>
</dbReference>
<feature type="domain" description="LicD/FKTN/FKRP nucleotidyltransferase" evidence="1">
    <location>
        <begin position="24"/>
        <end position="252"/>
    </location>
</feature>
<evidence type="ECO:0000313" key="2">
    <source>
        <dbReference type="EMBL" id="RCH42550.1"/>
    </source>
</evidence>
<sequence>MQLISMKEVQKGSLEILKKIDEICNQLNLKYYLAYGTLIGAIRHKGFIPWDDDVDIMMPRKDYDSLVQYFIDHKEELKPFEIINPQVNNKCPYTISRISDSRYQLDVDNEDGYGIGLFVDVYPLDGVGNTVEEYSKVKKISSKFASMCFLSTRQSVKRENTKSTLKYIIKFPAFIVAKILGKNFFMKKLYGMAAKCDYNNSKYIGCVIWASDDGLRGIFPKEWFDETVDIEFEGAYFKAPKEFDKVLTHGYGNYMKLPPEKDRIAHHYYDAYRK</sequence>
<comment type="caution">
    <text evidence="2">The sequence shown here is derived from an EMBL/GenBank/DDBJ whole genome shotgun (WGS) entry which is preliminary data.</text>
</comment>
<dbReference type="InterPro" id="IPR052942">
    <property type="entry name" value="LPS_cholinephosphotransferase"/>
</dbReference>